<evidence type="ECO:0000313" key="2">
    <source>
        <dbReference type="EMBL" id="TPP61157.1"/>
    </source>
</evidence>
<gene>
    <name evidence="2" type="ORF">FGIG_04162</name>
</gene>
<proteinExistence type="predicted"/>
<accession>A0A504YT56</accession>
<name>A0A504YT56_FASGI</name>
<evidence type="ECO:0000256" key="1">
    <source>
        <dbReference type="SAM" id="MobiDB-lite"/>
    </source>
</evidence>
<dbReference type="Proteomes" id="UP000316759">
    <property type="component" value="Unassembled WGS sequence"/>
</dbReference>
<feature type="region of interest" description="Disordered" evidence="1">
    <location>
        <begin position="1"/>
        <end position="26"/>
    </location>
</feature>
<dbReference type="AlphaFoldDB" id="A0A504YT56"/>
<dbReference type="EMBL" id="SUNJ01008542">
    <property type="protein sequence ID" value="TPP61157.1"/>
    <property type="molecule type" value="Genomic_DNA"/>
</dbReference>
<comment type="caution">
    <text evidence="2">The sequence shown here is derived from an EMBL/GenBank/DDBJ whole genome shotgun (WGS) entry which is preliminary data.</text>
</comment>
<keyword evidence="3" id="KW-1185">Reference proteome</keyword>
<sequence length="160" mass="17538">MPDVPTVSATRRRQLRGLQRSPETPPNETIAAIQPLFFKPQRVAHAISLHTRGRSLIAATAENSDQRPQHCGGTQPSCAVHRLIAAKRTVMPNSRIRLAAAVSIRASTVTAPILCATVALGRNSRDGLSYGAHRIVIDFDRHWLADYRTDGPKASPLRKH</sequence>
<evidence type="ECO:0000313" key="3">
    <source>
        <dbReference type="Proteomes" id="UP000316759"/>
    </source>
</evidence>
<organism evidence="2 3">
    <name type="scientific">Fasciola gigantica</name>
    <name type="common">Giant liver fluke</name>
    <dbReference type="NCBI Taxonomy" id="46835"/>
    <lineage>
        <taxon>Eukaryota</taxon>
        <taxon>Metazoa</taxon>
        <taxon>Spiralia</taxon>
        <taxon>Lophotrochozoa</taxon>
        <taxon>Platyhelminthes</taxon>
        <taxon>Trematoda</taxon>
        <taxon>Digenea</taxon>
        <taxon>Plagiorchiida</taxon>
        <taxon>Echinostomata</taxon>
        <taxon>Echinostomatoidea</taxon>
        <taxon>Fasciolidae</taxon>
        <taxon>Fasciola</taxon>
    </lineage>
</organism>
<protein>
    <submittedName>
        <fullName evidence="2">Uncharacterized protein</fullName>
    </submittedName>
</protein>
<reference evidence="2 3" key="1">
    <citation type="submission" date="2019-04" db="EMBL/GenBank/DDBJ databases">
        <title>Annotation for the trematode Fasciola gigantica.</title>
        <authorList>
            <person name="Choi Y.-J."/>
        </authorList>
    </citation>
    <scope>NUCLEOTIDE SEQUENCE [LARGE SCALE GENOMIC DNA]</scope>
    <source>
        <strain evidence="2">Uganda_cow_1</strain>
    </source>
</reference>